<gene>
    <name evidence="7" type="ORF">fugu_005440</name>
</gene>
<proteinExistence type="predicted"/>
<evidence type="ECO:0000259" key="6">
    <source>
        <dbReference type="PROSITE" id="PS50026"/>
    </source>
</evidence>
<dbReference type="EMBL" id="SWLE01000018">
    <property type="protein sequence ID" value="TNM89185.1"/>
    <property type="molecule type" value="Genomic_DNA"/>
</dbReference>
<dbReference type="Gene3D" id="2.10.25.10">
    <property type="entry name" value="Laminin"/>
    <property type="match status" value="1"/>
</dbReference>
<feature type="disulfide bond" evidence="5">
    <location>
        <begin position="37"/>
        <end position="54"/>
    </location>
</feature>
<sequence length="205" mass="21849">MVHSGNGTCICEEGFSGFACQDCAKPNFYGKNCDKECDCEHGVCNTGSEGDGQCLCQPPYSGPRCDRVTTECSNCKPYSYCKEEREATFCECLPGYRKTANGKCGSVCSAKDCHVNGQCSIKDSKVSCSCKQDYEGNGKICIPINPCSKDNGGCPFNSTYCVFKGPNKSSCECMLGLSPIGGSAEFGCQLVSACKKDTVSLHSCL</sequence>
<accession>A0A4Z2BAP2</accession>
<keyword evidence="3 5" id="KW-1015">Disulfide bond</keyword>
<reference evidence="7 8" key="1">
    <citation type="submission" date="2019-04" db="EMBL/GenBank/DDBJ databases">
        <title>The sequence and de novo assembly of Takifugu bimaculatus genome using PacBio and Hi-C technologies.</title>
        <authorList>
            <person name="Xu P."/>
            <person name="Liu B."/>
            <person name="Zhou Z."/>
        </authorList>
    </citation>
    <scope>NUCLEOTIDE SEQUENCE [LARGE SCALE GENOMIC DNA]</scope>
    <source>
        <strain evidence="7">TB-2018</strain>
        <tissue evidence="7">Muscle</tissue>
    </source>
</reference>
<keyword evidence="4" id="KW-0325">Glycoprotein</keyword>
<evidence type="ECO:0000256" key="1">
    <source>
        <dbReference type="ARBA" id="ARBA00004370"/>
    </source>
</evidence>
<comment type="subcellular location">
    <subcellularLocation>
        <location evidence="1">Membrane</location>
    </subcellularLocation>
</comment>
<dbReference type="Gene3D" id="2.170.300.10">
    <property type="entry name" value="Tie2 ligand-binding domain superfamily"/>
    <property type="match status" value="1"/>
</dbReference>
<dbReference type="Proteomes" id="UP000516260">
    <property type="component" value="Chromosome 5"/>
</dbReference>
<evidence type="ECO:0000313" key="8">
    <source>
        <dbReference type="Proteomes" id="UP000516260"/>
    </source>
</evidence>
<keyword evidence="8" id="KW-1185">Reference proteome</keyword>
<dbReference type="PROSITE" id="PS50026">
    <property type="entry name" value="EGF_3"/>
    <property type="match status" value="1"/>
</dbReference>
<organism evidence="7 8">
    <name type="scientific">Takifugu bimaculatus</name>
    <dbReference type="NCBI Taxonomy" id="433685"/>
    <lineage>
        <taxon>Eukaryota</taxon>
        <taxon>Metazoa</taxon>
        <taxon>Chordata</taxon>
        <taxon>Craniata</taxon>
        <taxon>Vertebrata</taxon>
        <taxon>Euteleostomi</taxon>
        <taxon>Actinopterygii</taxon>
        <taxon>Neopterygii</taxon>
        <taxon>Teleostei</taxon>
        <taxon>Neoteleostei</taxon>
        <taxon>Acanthomorphata</taxon>
        <taxon>Eupercaria</taxon>
        <taxon>Tetraodontiformes</taxon>
        <taxon>Tetradontoidea</taxon>
        <taxon>Tetraodontidae</taxon>
        <taxon>Takifugu</taxon>
    </lineage>
</organism>
<feature type="disulfide bond" evidence="5">
    <location>
        <begin position="56"/>
        <end position="65"/>
    </location>
</feature>
<evidence type="ECO:0000256" key="5">
    <source>
        <dbReference type="PROSITE-ProRule" id="PRU00076"/>
    </source>
</evidence>
<comment type="caution">
    <text evidence="5">Lacks conserved residue(s) required for the propagation of feature annotation.</text>
</comment>
<dbReference type="SMART" id="SM00181">
    <property type="entry name" value="EGF"/>
    <property type="match status" value="4"/>
</dbReference>
<evidence type="ECO:0000313" key="7">
    <source>
        <dbReference type="EMBL" id="TNM89185.1"/>
    </source>
</evidence>
<dbReference type="GO" id="GO:0016020">
    <property type="term" value="C:membrane"/>
    <property type="evidence" value="ECO:0007669"/>
    <property type="project" value="UniProtKB-SubCell"/>
</dbReference>
<evidence type="ECO:0000256" key="3">
    <source>
        <dbReference type="ARBA" id="ARBA00023157"/>
    </source>
</evidence>
<dbReference type="InterPro" id="IPR000742">
    <property type="entry name" value="EGF"/>
</dbReference>
<evidence type="ECO:0000256" key="4">
    <source>
        <dbReference type="ARBA" id="ARBA00023180"/>
    </source>
</evidence>
<dbReference type="AlphaFoldDB" id="A0A4Z2BAP2"/>
<dbReference type="PROSITE" id="PS00022">
    <property type="entry name" value="EGF_1"/>
    <property type="match status" value="2"/>
</dbReference>
<dbReference type="Pfam" id="PF24887">
    <property type="entry name" value="EGF_STAB1-2"/>
    <property type="match status" value="1"/>
</dbReference>
<dbReference type="PROSITE" id="PS01186">
    <property type="entry name" value="EGF_2"/>
    <property type="match status" value="1"/>
</dbReference>
<dbReference type="PANTHER" id="PTHR24038">
    <property type="entry name" value="STABILIN"/>
    <property type="match status" value="1"/>
</dbReference>
<keyword evidence="5" id="KW-0245">EGF-like domain</keyword>
<feature type="domain" description="EGF-like" evidence="6">
    <location>
        <begin position="29"/>
        <end position="66"/>
    </location>
</feature>
<comment type="caution">
    <text evidence="7">The sequence shown here is derived from an EMBL/GenBank/DDBJ whole genome shotgun (WGS) entry which is preliminary data.</text>
</comment>
<protein>
    <recommendedName>
        <fullName evidence="6">EGF-like domain-containing protein</fullName>
    </recommendedName>
</protein>
<dbReference type="PANTHER" id="PTHR24038:SF8">
    <property type="entry name" value="STABILIN-1"/>
    <property type="match status" value="1"/>
</dbReference>
<name>A0A4Z2BAP2_9TELE</name>
<keyword evidence="2" id="KW-0472">Membrane</keyword>
<evidence type="ECO:0000256" key="2">
    <source>
        <dbReference type="ARBA" id="ARBA00023136"/>
    </source>
</evidence>
<dbReference type="InterPro" id="IPR056806">
    <property type="entry name" value="EGF_STAB1-2"/>
</dbReference>